<dbReference type="Gene3D" id="2.130.10.10">
    <property type="entry name" value="YVTN repeat-like/Quinoprotein amine dehydrogenase"/>
    <property type="match status" value="1"/>
</dbReference>
<evidence type="ECO:0000313" key="1">
    <source>
        <dbReference type="EMBL" id="SLM30808.1"/>
    </source>
</evidence>
<accession>A0A1W1HEJ2</accession>
<dbReference type="EMBL" id="FWEV01000161">
    <property type="protein sequence ID" value="SLM30808.1"/>
    <property type="molecule type" value="Genomic_DNA"/>
</dbReference>
<name>A0A1W1HEJ2_9BACT</name>
<dbReference type="STRING" id="1246637.MTBBW1_2430004"/>
<dbReference type="Pfam" id="PF07494">
    <property type="entry name" value="Reg_prop"/>
    <property type="match status" value="1"/>
</dbReference>
<organism evidence="1 2">
    <name type="scientific">Desulfamplus magnetovallimortis</name>
    <dbReference type="NCBI Taxonomy" id="1246637"/>
    <lineage>
        <taxon>Bacteria</taxon>
        <taxon>Pseudomonadati</taxon>
        <taxon>Thermodesulfobacteriota</taxon>
        <taxon>Desulfobacteria</taxon>
        <taxon>Desulfobacterales</taxon>
        <taxon>Desulfobacteraceae</taxon>
        <taxon>Desulfamplus</taxon>
    </lineage>
</organism>
<sequence>MSDDKSILSVGTTGGLEKKNAINGELERVYTLQSGLPDNYIYSLLSDSSGGIWMGTFYGGLAHLTYSSGKIGDEKYLTGKRESTSF</sequence>
<protein>
    <submittedName>
        <fullName evidence="1">Uncharacterized protein</fullName>
    </submittedName>
</protein>
<gene>
    <name evidence="1" type="ORF">MTBBW1_2430004</name>
</gene>
<dbReference type="RefSeq" id="WP_186441713.1">
    <property type="nucleotide sequence ID" value="NZ_LT828566.1"/>
</dbReference>
<dbReference type="Proteomes" id="UP000191931">
    <property type="component" value="Unassembled WGS sequence"/>
</dbReference>
<dbReference type="AlphaFoldDB" id="A0A1W1HEJ2"/>
<proteinExistence type="predicted"/>
<dbReference type="SUPFAM" id="SSF63829">
    <property type="entry name" value="Calcium-dependent phosphotriesterase"/>
    <property type="match status" value="1"/>
</dbReference>
<dbReference type="InterPro" id="IPR011110">
    <property type="entry name" value="Reg_prop"/>
</dbReference>
<keyword evidence="2" id="KW-1185">Reference proteome</keyword>
<dbReference type="InterPro" id="IPR015943">
    <property type="entry name" value="WD40/YVTN_repeat-like_dom_sf"/>
</dbReference>
<evidence type="ECO:0000313" key="2">
    <source>
        <dbReference type="Proteomes" id="UP000191931"/>
    </source>
</evidence>
<reference evidence="1 2" key="1">
    <citation type="submission" date="2017-03" db="EMBL/GenBank/DDBJ databases">
        <authorList>
            <person name="Afonso C.L."/>
            <person name="Miller P.J."/>
            <person name="Scott M.A."/>
            <person name="Spackman E."/>
            <person name="Goraichik I."/>
            <person name="Dimitrov K.M."/>
            <person name="Suarez D.L."/>
            <person name="Swayne D.E."/>
        </authorList>
    </citation>
    <scope>NUCLEOTIDE SEQUENCE [LARGE SCALE GENOMIC DNA]</scope>
    <source>
        <strain evidence="1">PRJEB14757</strain>
    </source>
</reference>